<gene>
    <name evidence="8" type="ORF">Megvenef_01241</name>
</gene>
<proteinExistence type="predicted"/>
<reference evidence="8 9" key="1">
    <citation type="submission" date="2023-03" db="EMBL/GenBank/DDBJ databases">
        <title>Host association and intracellularity evolved multiple times independently in the Rickettsiales.</title>
        <authorList>
            <person name="Castelli M."/>
            <person name="Nardi T."/>
            <person name="Gammuto L."/>
            <person name="Bellinzona G."/>
            <person name="Sabaneyeva E."/>
            <person name="Potekhin A."/>
            <person name="Serra V."/>
            <person name="Petroni G."/>
            <person name="Sassera D."/>
        </authorList>
    </citation>
    <scope>NUCLEOTIDE SEQUENCE [LARGE SCALE GENOMIC DNA]</scope>
    <source>
        <strain evidence="8 9">Sr 2-6</strain>
    </source>
</reference>
<dbReference type="EMBL" id="JARJFB010000104">
    <property type="protein sequence ID" value="MEA0971266.1"/>
    <property type="molecule type" value="Genomic_DNA"/>
</dbReference>
<evidence type="ECO:0000313" key="8">
    <source>
        <dbReference type="EMBL" id="MEA0971266.1"/>
    </source>
</evidence>
<dbReference type="Gene3D" id="3.30.565.10">
    <property type="entry name" value="Histidine kinase-like ATPase, C-terminal domain"/>
    <property type="match status" value="1"/>
</dbReference>
<evidence type="ECO:0000256" key="6">
    <source>
        <dbReference type="SAM" id="Phobius"/>
    </source>
</evidence>
<dbReference type="SUPFAM" id="SSF47384">
    <property type="entry name" value="Homodimeric domain of signal transducing histidine kinase"/>
    <property type="match status" value="1"/>
</dbReference>
<dbReference type="InterPro" id="IPR003661">
    <property type="entry name" value="HisK_dim/P_dom"/>
</dbReference>
<dbReference type="PANTHER" id="PTHR43047">
    <property type="entry name" value="TWO-COMPONENT HISTIDINE PROTEIN KINASE"/>
    <property type="match status" value="1"/>
</dbReference>
<keyword evidence="6" id="KW-0472">Membrane</keyword>
<protein>
    <recommendedName>
        <fullName evidence="2">histidine kinase</fullName>
        <ecNumber evidence="2">2.7.13.3</ecNumber>
    </recommendedName>
</protein>
<keyword evidence="9" id="KW-1185">Reference proteome</keyword>
<evidence type="ECO:0000256" key="4">
    <source>
        <dbReference type="ARBA" id="ARBA00022679"/>
    </source>
</evidence>
<dbReference type="Pfam" id="PF00512">
    <property type="entry name" value="HisKA"/>
    <property type="match status" value="1"/>
</dbReference>
<dbReference type="PROSITE" id="PS50109">
    <property type="entry name" value="HIS_KIN"/>
    <property type="match status" value="1"/>
</dbReference>
<name>A0ABU5NDK1_9RICK</name>
<keyword evidence="5 8" id="KW-0418">Kinase</keyword>
<evidence type="ECO:0000259" key="7">
    <source>
        <dbReference type="PROSITE" id="PS50109"/>
    </source>
</evidence>
<comment type="caution">
    <text evidence="8">The sequence shown here is derived from an EMBL/GenBank/DDBJ whole genome shotgun (WGS) entry which is preliminary data.</text>
</comment>
<dbReference type="GO" id="GO:0016301">
    <property type="term" value="F:kinase activity"/>
    <property type="evidence" value="ECO:0007669"/>
    <property type="project" value="UniProtKB-KW"/>
</dbReference>
<dbReference type="CDD" id="cd00082">
    <property type="entry name" value="HisKA"/>
    <property type="match status" value="1"/>
</dbReference>
<dbReference type="SMART" id="SM00388">
    <property type="entry name" value="HisKA"/>
    <property type="match status" value="1"/>
</dbReference>
<comment type="catalytic activity">
    <reaction evidence="1">
        <text>ATP + protein L-histidine = ADP + protein N-phospho-L-histidine.</text>
        <dbReference type="EC" id="2.7.13.3"/>
    </reaction>
</comment>
<dbReference type="InterPro" id="IPR036097">
    <property type="entry name" value="HisK_dim/P_sf"/>
</dbReference>
<evidence type="ECO:0000313" key="9">
    <source>
        <dbReference type="Proteomes" id="UP001291687"/>
    </source>
</evidence>
<dbReference type="EC" id="2.7.13.3" evidence="2"/>
<evidence type="ECO:0000256" key="2">
    <source>
        <dbReference type="ARBA" id="ARBA00012438"/>
    </source>
</evidence>
<feature type="transmembrane region" description="Helical" evidence="6">
    <location>
        <begin position="39"/>
        <end position="58"/>
    </location>
</feature>
<dbReference type="InterPro" id="IPR005467">
    <property type="entry name" value="His_kinase_dom"/>
</dbReference>
<keyword evidence="3" id="KW-0597">Phosphoprotein</keyword>
<dbReference type="Gene3D" id="1.10.287.130">
    <property type="match status" value="1"/>
</dbReference>
<dbReference type="Proteomes" id="UP001291687">
    <property type="component" value="Unassembled WGS sequence"/>
</dbReference>
<feature type="domain" description="Histidine kinase" evidence="7">
    <location>
        <begin position="88"/>
        <end position="307"/>
    </location>
</feature>
<organism evidence="8 9">
    <name type="scientific">Candidatus Megaera venefica</name>
    <dbReference type="NCBI Taxonomy" id="2055910"/>
    <lineage>
        <taxon>Bacteria</taxon>
        <taxon>Pseudomonadati</taxon>
        <taxon>Pseudomonadota</taxon>
        <taxon>Alphaproteobacteria</taxon>
        <taxon>Rickettsiales</taxon>
        <taxon>Rickettsiaceae</taxon>
        <taxon>Candidatus Megaera</taxon>
    </lineage>
</organism>
<dbReference type="InterPro" id="IPR036890">
    <property type="entry name" value="HATPase_C_sf"/>
</dbReference>
<accession>A0ABU5NDK1</accession>
<dbReference type="InterPro" id="IPR004358">
    <property type="entry name" value="Sig_transdc_His_kin-like_C"/>
</dbReference>
<evidence type="ECO:0000256" key="5">
    <source>
        <dbReference type="ARBA" id="ARBA00022777"/>
    </source>
</evidence>
<dbReference type="PANTHER" id="PTHR43047:SF72">
    <property type="entry name" value="OSMOSENSING HISTIDINE PROTEIN KINASE SLN1"/>
    <property type="match status" value="1"/>
</dbReference>
<keyword evidence="6" id="KW-1133">Transmembrane helix</keyword>
<dbReference type="SUPFAM" id="SSF55874">
    <property type="entry name" value="ATPase domain of HSP90 chaperone/DNA topoisomerase II/histidine kinase"/>
    <property type="match status" value="1"/>
</dbReference>
<keyword evidence="6" id="KW-0812">Transmembrane</keyword>
<keyword evidence="4" id="KW-0808">Transferase</keyword>
<dbReference type="PRINTS" id="PR00344">
    <property type="entry name" value="BCTRLSENSOR"/>
</dbReference>
<sequence length="324" mass="36390">MLNGLNYFIKPLADLPFTLVVNIDSDLIKKDIIIDLAKSFILVCIFASLSLGAIIFIYKRETFLRTKAERASLVAENATKAKTNFLAFTAHEIRSPLGFILTGSEMMTKEFLGELPLPYKKYAQGIYDNSNLILEFITDILDESQIIEGKFKITNTLTSIQEVIKEAIQVNLARFNIRKIEIITQIENDLPILICDKRRILQVISNLISNSIKYSKDNTTITVTAKIIYEEMVITIMDQGVGMKESDVPVALSAYGTLREQDYNSVGSYGLGLAIVKMLLDAHEAELRITSIEGKGTTIKIIFPKYKLVYTKTTPPKNTNLKES</sequence>
<evidence type="ECO:0000256" key="3">
    <source>
        <dbReference type="ARBA" id="ARBA00022553"/>
    </source>
</evidence>
<evidence type="ECO:0000256" key="1">
    <source>
        <dbReference type="ARBA" id="ARBA00000085"/>
    </source>
</evidence>
<dbReference type="Pfam" id="PF02518">
    <property type="entry name" value="HATPase_c"/>
    <property type="match status" value="1"/>
</dbReference>
<dbReference type="InterPro" id="IPR003594">
    <property type="entry name" value="HATPase_dom"/>
</dbReference>
<dbReference type="SMART" id="SM00387">
    <property type="entry name" value="HATPase_c"/>
    <property type="match status" value="1"/>
</dbReference>